<sequence>MKKNVVNSVQVFMLLIMSVFFLFPIYIAVINAFKTDGEMARSILSLPQVLSFHNFITAFRKLDFLRTTFNTFIIASLSVIGIVITSSMAAYKITTSKLPAARFFYLLFVASMLIPFHSIMISLTRTAINLGVKGSLLGTVTIYIGLGVNMAIFLYSGFVKTIPMELEEAAVIDGCGPFRVYWHIIFPLLKPITATIAILDVLWIWNDFLLPLLMITNSKNYTLILSANKFFGKYEADWTSVLAGLLMTSLPLVIFYLIFQKHIVKGITAGSVKG</sequence>
<feature type="transmembrane region" description="Helical" evidence="7">
    <location>
        <begin position="69"/>
        <end position="91"/>
    </location>
</feature>
<dbReference type="SUPFAM" id="SSF161098">
    <property type="entry name" value="MetI-like"/>
    <property type="match status" value="1"/>
</dbReference>
<evidence type="ECO:0000313" key="9">
    <source>
        <dbReference type="EMBL" id="QUI25626.1"/>
    </source>
</evidence>
<keyword evidence="3" id="KW-1003">Cell membrane</keyword>
<dbReference type="KEGG" id="vpy:HZI73_07585"/>
<gene>
    <name evidence="9" type="ORF">HZI73_07585</name>
</gene>
<dbReference type="PANTHER" id="PTHR43744:SF8">
    <property type="entry name" value="SN-GLYCEROL-3-PHOSPHATE TRANSPORT SYSTEM PERMEASE PROTEIN UGPE"/>
    <property type="match status" value="1"/>
</dbReference>
<dbReference type="Pfam" id="PF00528">
    <property type="entry name" value="BPD_transp_1"/>
    <property type="match status" value="1"/>
</dbReference>
<comment type="similarity">
    <text evidence="7">Belongs to the binding-protein-dependent transport system permease family.</text>
</comment>
<keyword evidence="2 7" id="KW-0813">Transport</keyword>
<keyword evidence="6 7" id="KW-0472">Membrane</keyword>
<feature type="transmembrane region" description="Helical" evidence="7">
    <location>
        <begin position="238"/>
        <end position="259"/>
    </location>
</feature>
<reference evidence="9" key="1">
    <citation type="submission" date="2020-07" db="EMBL/GenBank/DDBJ databases">
        <title>Vallitalea pronyensis genome.</title>
        <authorList>
            <person name="Postec A."/>
        </authorList>
    </citation>
    <scope>NUCLEOTIDE SEQUENCE</scope>
    <source>
        <strain evidence="9">FatNI3</strain>
    </source>
</reference>
<feature type="transmembrane region" description="Helical" evidence="7">
    <location>
        <begin position="12"/>
        <end position="33"/>
    </location>
</feature>
<keyword evidence="5 7" id="KW-1133">Transmembrane helix</keyword>
<accession>A0A8J8MQA2</accession>
<evidence type="ECO:0000259" key="8">
    <source>
        <dbReference type="PROSITE" id="PS50928"/>
    </source>
</evidence>
<dbReference type="AlphaFoldDB" id="A0A8J8MQA2"/>
<dbReference type="EMBL" id="CP058649">
    <property type="protein sequence ID" value="QUI25626.1"/>
    <property type="molecule type" value="Genomic_DNA"/>
</dbReference>
<protein>
    <submittedName>
        <fullName evidence="9">Carbohydrate ABC transporter permease</fullName>
    </submittedName>
</protein>
<evidence type="ECO:0000256" key="4">
    <source>
        <dbReference type="ARBA" id="ARBA00022692"/>
    </source>
</evidence>
<dbReference type="PANTHER" id="PTHR43744">
    <property type="entry name" value="ABC TRANSPORTER PERMEASE PROTEIN MG189-RELATED-RELATED"/>
    <property type="match status" value="1"/>
</dbReference>
<evidence type="ECO:0000313" key="10">
    <source>
        <dbReference type="Proteomes" id="UP000683246"/>
    </source>
</evidence>
<evidence type="ECO:0000256" key="1">
    <source>
        <dbReference type="ARBA" id="ARBA00004651"/>
    </source>
</evidence>
<keyword evidence="10" id="KW-1185">Reference proteome</keyword>
<feature type="transmembrane region" description="Helical" evidence="7">
    <location>
        <begin position="180"/>
        <end position="205"/>
    </location>
</feature>
<evidence type="ECO:0000256" key="2">
    <source>
        <dbReference type="ARBA" id="ARBA00022448"/>
    </source>
</evidence>
<feature type="domain" description="ABC transmembrane type-1" evidence="8">
    <location>
        <begin position="68"/>
        <end position="259"/>
    </location>
</feature>
<dbReference type="GO" id="GO:0055085">
    <property type="term" value="P:transmembrane transport"/>
    <property type="evidence" value="ECO:0007669"/>
    <property type="project" value="InterPro"/>
</dbReference>
<feature type="transmembrane region" description="Helical" evidence="7">
    <location>
        <begin position="103"/>
        <end position="124"/>
    </location>
</feature>
<feature type="transmembrane region" description="Helical" evidence="7">
    <location>
        <begin position="136"/>
        <end position="159"/>
    </location>
</feature>
<comment type="subcellular location">
    <subcellularLocation>
        <location evidence="1 7">Cell membrane</location>
        <topology evidence="1 7">Multi-pass membrane protein</topology>
    </subcellularLocation>
</comment>
<dbReference type="PROSITE" id="PS50928">
    <property type="entry name" value="ABC_TM1"/>
    <property type="match status" value="1"/>
</dbReference>
<evidence type="ECO:0000256" key="7">
    <source>
        <dbReference type="RuleBase" id="RU363032"/>
    </source>
</evidence>
<proteinExistence type="inferred from homology"/>
<evidence type="ECO:0000256" key="5">
    <source>
        <dbReference type="ARBA" id="ARBA00022989"/>
    </source>
</evidence>
<keyword evidence="4 7" id="KW-0812">Transmembrane</keyword>
<organism evidence="9 10">
    <name type="scientific">Vallitalea pronyensis</name>
    <dbReference type="NCBI Taxonomy" id="1348613"/>
    <lineage>
        <taxon>Bacteria</taxon>
        <taxon>Bacillati</taxon>
        <taxon>Bacillota</taxon>
        <taxon>Clostridia</taxon>
        <taxon>Lachnospirales</taxon>
        <taxon>Vallitaleaceae</taxon>
        <taxon>Vallitalea</taxon>
    </lineage>
</organism>
<evidence type="ECO:0000256" key="3">
    <source>
        <dbReference type="ARBA" id="ARBA00022475"/>
    </source>
</evidence>
<dbReference type="InterPro" id="IPR035906">
    <property type="entry name" value="MetI-like_sf"/>
</dbReference>
<dbReference type="Gene3D" id="1.10.3720.10">
    <property type="entry name" value="MetI-like"/>
    <property type="match status" value="1"/>
</dbReference>
<dbReference type="GO" id="GO:0005886">
    <property type="term" value="C:plasma membrane"/>
    <property type="evidence" value="ECO:0007669"/>
    <property type="project" value="UniProtKB-SubCell"/>
</dbReference>
<dbReference type="CDD" id="cd06261">
    <property type="entry name" value="TM_PBP2"/>
    <property type="match status" value="1"/>
</dbReference>
<evidence type="ECO:0000256" key="6">
    <source>
        <dbReference type="ARBA" id="ARBA00023136"/>
    </source>
</evidence>
<dbReference type="InterPro" id="IPR000515">
    <property type="entry name" value="MetI-like"/>
</dbReference>
<name>A0A8J8MQA2_9FIRM</name>
<dbReference type="Proteomes" id="UP000683246">
    <property type="component" value="Chromosome"/>
</dbReference>